<sequence length="257" mass="27931">MELNTITLTVDAGVAVVTLNRPPVNAQNIELREEITRVFDVLSDRADVACVILTGAGKAFSAGADIRERPNLADTPGAYGAHNRRVRESYYAVVECSKPIIAAINGPALGAGFGLVMGSDIWVASEDAYVSMPEINVGLAGGVTFLQKVFGRSRARRMFYTGMKVSAQELYRLGLVEACLPAAELMPYCMEIAKEIAAKSPIAMRLAKEAARMTEVMPTRDAYRYEQGNTVALSKTEDSKEAQRAFLEKRAPVYTGR</sequence>
<evidence type="ECO:0000256" key="1">
    <source>
        <dbReference type="ARBA" id="ARBA00005254"/>
    </source>
</evidence>
<accession>A0ABW1TYH8</accession>
<dbReference type="Gene3D" id="3.90.226.10">
    <property type="entry name" value="2-enoyl-CoA Hydratase, Chain A, domain 1"/>
    <property type="match status" value="1"/>
</dbReference>
<dbReference type="CDD" id="cd06558">
    <property type="entry name" value="crotonase-like"/>
    <property type="match status" value="1"/>
</dbReference>
<organism evidence="4 5">
    <name type="scientific">Polaromonas aquatica</name>
    <dbReference type="NCBI Taxonomy" id="332657"/>
    <lineage>
        <taxon>Bacteria</taxon>
        <taxon>Pseudomonadati</taxon>
        <taxon>Pseudomonadota</taxon>
        <taxon>Betaproteobacteria</taxon>
        <taxon>Burkholderiales</taxon>
        <taxon>Comamonadaceae</taxon>
        <taxon>Polaromonas</taxon>
    </lineage>
</organism>
<dbReference type="RefSeq" id="WP_371434813.1">
    <property type="nucleotide sequence ID" value="NZ_JBHSRS010000079.1"/>
</dbReference>
<dbReference type="SUPFAM" id="SSF52096">
    <property type="entry name" value="ClpP/crotonase"/>
    <property type="match status" value="1"/>
</dbReference>
<evidence type="ECO:0000256" key="2">
    <source>
        <dbReference type="ARBA" id="ARBA00023239"/>
    </source>
</evidence>
<keyword evidence="2" id="KW-0456">Lyase</keyword>
<name>A0ABW1TYH8_9BURK</name>
<dbReference type="NCBIfam" id="NF005073">
    <property type="entry name" value="PRK06495.1"/>
    <property type="match status" value="1"/>
</dbReference>
<dbReference type="Proteomes" id="UP001596270">
    <property type="component" value="Unassembled WGS sequence"/>
</dbReference>
<dbReference type="InterPro" id="IPR014748">
    <property type="entry name" value="Enoyl-CoA_hydra_C"/>
</dbReference>
<dbReference type="PANTHER" id="PTHR11941">
    <property type="entry name" value="ENOYL-COA HYDRATASE-RELATED"/>
    <property type="match status" value="1"/>
</dbReference>
<dbReference type="Pfam" id="PF00378">
    <property type="entry name" value="ECH_1"/>
    <property type="match status" value="1"/>
</dbReference>
<dbReference type="InterPro" id="IPR018376">
    <property type="entry name" value="Enoyl-CoA_hyd/isom_CS"/>
</dbReference>
<dbReference type="PROSITE" id="PS00166">
    <property type="entry name" value="ENOYL_COA_HYDRATASE"/>
    <property type="match status" value="1"/>
</dbReference>
<dbReference type="InterPro" id="IPR029045">
    <property type="entry name" value="ClpP/crotonase-like_dom_sf"/>
</dbReference>
<dbReference type="EMBL" id="JBHSRS010000079">
    <property type="protein sequence ID" value="MFC6282684.1"/>
    <property type="molecule type" value="Genomic_DNA"/>
</dbReference>
<comment type="caution">
    <text evidence="4">The sequence shown here is derived from an EMBL/GenBank/DDBJ whole genome shotgun (WGS) entry which is preliminary data.</text>
</comment>
<dbReference type="InterPro" id="IPR001753">
    <property type="entry name" value="Enoyl-CoA_hydra/iso"/>
</dbReference>
<gene>
    <name evidence="4" type="ORF">ACFQND_15770</name>
</gene>
<evidence type="ECO:0000313" key="4">
    <source>
        <dbReference type="EMBL" id="MFC6282684.1"/>
    </source>
</evidence>
<comment type="similarity">
    <text evidence="1 3">Belongs to the enoyl-CoA hydratase/isomerase family.</text>
</comment>
<dbReference type="PANTHER" id="PTHR11941:SF54">
    <property type="entry name" value="ENOYL-COA HYDRATASE, MITOCHONDRIAL"/>
    <property type="match status" value="1"/>
</dbReference>
<dbReference type="Gene3D" id="1.10.12.10">
    <property type="entry name" value="Lyase 2-enoyl-coa Hydratase, Chain A, domain 2"/>
    <property type="match status" value="1"/>
</dbReference>
<proteinExistence type="inferred from homology"/>
<protein>
    <submittedName>
        <fullName evidence="4">Enoyl-CoA hydratase/isomerase family protein</fullName>
    </submittedName>
</protein>
<evidence type="ECO:0000256" key="3">
    <source>
        <dbReference type="RuleBase" id="RU003707"/>
    </source>
</evidence>
<reference evidence="5" key="1">
    <citation type="journal article" date="2019" name="Int. J. Syst. Evol. Microbiol.">
        <title>The Global Catalogue of Microorganisms (GCM) 10K type strain sequencing project: providing services to taxonomists for standard genome sequencing and annotation.</title>
        <authorList>
            <consortium name="The Broad Institute Genomics Platform"/>
            <consortium name="The Broad Institute Genome Sequencing Center for Infectious Disease"/>
            <person name="Wu L."/>
            <person name="Ma J."/>
        </authorList>
    </citation>
    <scope>NUCLEOTIDE SEQUENCE [LARGE SCALE GENOMIC DNA]</scope>
    <source>
        <strain evidence="5">CCUG 39402</strain>
    </source>
</reference>
<evidence type="ECO:0000313" key="5">
    <source>
        <dbReference type="Proteomes" id="UP001596270"/>
    </source>
</evidence>
<keyword evidence="5" id="KW-1185">Reference proteome</keyword>